<protein>
    <recommendedName>
        <fullName evidence="3">Phosphohistidine phosphatase SixA</fullName>
    </recommendedName>
</protein>
<dbReference type="InterPro" id="IPR029033">
    <property type="entry name" value="His_PPase_superfam"/>
</dbReference>
<evidence type="ECO:0000313" key="2">
    <source>
        <dbReference type="Proteomes" id="UP000178517"/>
    </source>
</evidence>
<proteinExistence type="predicted"/>
<reference evidence="1 2" key="1">
    <citation type="journal article" date="2016" name="Nat. Commun.">
        <title>Thousands of microbial genomes shed light on interconnected biogeochemical processes in an aquifer system.</title>
        <authorList>
            <person name="Anantharaman K."/>
            <person name="Brown C.T."/>
            <person name="Hug L.A."/>
            <person name="Sharon I."/>
            <person name="Castelle C.J."/>
            <person name="Probst A.J."/>
            <person name="Thomas B.C."/>
            <person name="Singh A."/>
            <person name="Wilkins M.J."/>
            <person name="Karaoz U."/>
            <person name="Brodie E.L."/>
            <person name="Williams K.H."/>
            <person name="Hubbard S.S."/>
            <person name="Banfield J.F."/>
        </authorList>
    </citation>
    <scope>NUCLEOTIDE SEQUENCE [LARGE SCALE GENOMIC DNA]</scope>
</reference>
<organism evidence="1 2">
    <name type="scientific">Candidatus Harrisonbacteria bacterium RIFCSPLOWO2_01_FULL_40_28</name>
    <dbReference type="NCBI Taxonomy" id="1798406"/>
    <lineage>
        <taxon>Bacteria</taxon>
        <taxon>Candidatus Harrisoniibacteriota</taxon>
    </lineage>
</organism>
<dbReference type="STRING" id="1798406.A3A04_02015"/>
<comment type="caution">
    <text evidence="1">The sequence shown here is derived from an EMBL/GenBank/DDBJ whole genome shotgun (WGS) entry which is preliminary data.</text>
</comment>
<dbReference type="CDD" id="cd07040">
    <property type="entry name" value="HP"/>
    <property type="match status" value="1"/>
</dbReference>
<dbReference type="SUPFAM" id="SSF53254">
    <property type="entry name" value="Phosphoglycerate mutase-like"/>
    <property type="match status" value="1"/>
</dbReference>
<dbReference type="AlphaFoldDB" id="A0A1G1ZKA5"/>
<evidence type="ECO:0000313" key="1">
    <source>
        <dbReference type="EMBL" id="OGY64941.1"/>
    </source>
</evidence>
<dbReference type="Proteomes" id="UP000178517">
    <property type="component" value="Unassembled WGS sequence"/>
</dbReference>
<dbReference type="Gene3D" id="3.40.50.1240">
    <property type="entry name" value="Phosphoglycerate mutase-like"/>
    <property type="match status" value="1"/>
</dbReference>
<gene>
    <name evidence="1" type="ORF">A3A04_02015</name>
</gene>
<accession>A0A1G1ZKA5</accession>
<sequence length="148" mass="16881">MKIFIVRHGINDFIKGKDSNGIKQIRMVSVFLKEAGSISCLLASSEHRALVSGRFMKKILDCKTCIIVPWLSDCSPQDPVVELSKYTEAHHDQKRLVLISHSPVIRIIMENFAYLFRKPCIVSNDTIKYGSIFCVDTHEKTIERVFVP</sequence>
<dbReference type="EMBL" id="MHJI01000028">
    <property type="protein sequence ID" value="OGY64941.1"/>
    <property type="molecule type" value="Genomic_DNA"/>
</dbReference>
<evidence type="ECO:0008006" key="3">
    <source>
        <dbReference type="Google" id="ProtNLM"/>
    </source>
</evidence>
<name>A0A1G1ZKA5_9BACT</name>